<feature type="transmembrane region" description="Helical" evidence="8">
    <location>
        <begin position="376"/>
        <end position="394"/>
    </location>
</feature>
<keyword evidence="2 8" id="KW-1003">Cell membrane</keyword>
<evidence type="ECO:0000256" key="7">
    <source>
        <dbReference type="ARBA" id="ARBA00023136"/>
    </source>
</evidence>
<evidence type="ECO:0000256" key="2">
    <source>
        <dbReference type="ARBA" id="ARBA00022475"/>
    </source>
</evidence>
<evidence type="ECO:0000313" key="10">
    <source>
        <dbReference type="EMBL" id="KYO66926.1"/>
    </source>
</evidence>
<evidence type="ECO:0000256" key="5">
    <source>
        <dbReference type="ARBA" id="ARBA00022984"/>
    </source>
</evidence>
<comment type="caution">
    <text evidence="10">The sequence shown here is derived from an EMBL/GenBank/DDBJ whole genome shotgun (WGS) entry which is preliminary data.</text>
</comment>
<feature type="transmembrane region" description="Helical" evidence="8">
    <location>
        <begin position="400"/>
        <end position="422"/>
    </location>
</feature>
<dbReference type="Pfam" id="PF03023">
    <property type="entry name" value="MurJ"/>
    <property type="match status" value="1"/>
</dbReference>
<dbReference type="GO" id="GO:0034204">
    <property type="term" value="P:lipid translocation"/>
    <property type="evidence" value="ECO:0007669"/>
    <property type="project" value="TreeGrafter"/>
</dbReference>
<feature type="transmembrane region" description="Helical" evidence="8">
    <location>
        <begin position="84"/>
        <end position="102"/>
    </location>
</feature>
<keyword evidence="6 8" id="KW-1133">Transmembrane helix</keyword>
<keyword evidence="3 8" id="KW-0812">Transmembrane</keyword>
<evidence type="ECO:0000313" key="11">
    <source>
        <dbReference type="Proteomes" id="UP000075737"/>
    </source>
</evidence>
<feature type="transmembrane region" description="Helical" evidence="8">
    <location>
        <begin position="45"/>
        <end position="64"/>
    </location>
</feature>
<dbReference type="InterPro" id="IPR051050">
    <property type="entry name" value="Lipid_II_flippase_MurJ/MviN"/>
</dbReference>
<evidence type="ECO:0000256" key="4">
    <source>
        <dbReference type="ARBA" id="ARBA00022960"/>
    </source>
</evidence>
<dbReference type="HAMAP" id="MF_02078">
    <property type="entry name" value="MurJ_MviN"/>
    <property type="match status" value="1"/>
</dbReference>
<dbReference type="AlphaFoldDB" id="A0A162MQ81"/>
<dbReference type="RefSeq" id="WP_083947328.1">
    <property type="nucleotide sequence ID" value="NZ_LOHZ01000023.1"/>
</dbReference>
<dbReference type="NCBIfam" id="TIGR01695">
    <property type="entry name" value="murJ_mviN"/>
    <property type="match status" value="1"/>
</dbReference>
<accession>A0A162MQ81</accession>
<name>A0A162MQ81_9FIRM</name>
<feature type="transmembrane region" description="Helical" evidence="8">
    <location>
        <begin position="462"/>
        <end position="487"/>
    </location>
</feature>
<keyword evidence="4 8" id="KW-0133">Cell shape</keyword>
<dbReference type="GO" id="GO:0005886">
    <property type="term" value="C:plasma membrane"/>
    <property type="evidence" value="ECO:0007669"/>
    <property type="project" value="UniProtKB-SubCell"/>
</dbReference>
<protein>
    <recommendedName>
        <fullName evidence="8">Probable lipid II flippase MurJ</fullName>
    </recommendedName>
</protein>
<keyword evidence="5 8" id="KW-0573">Peptidoglycan synthesis</keyword>
<feature type="transmembrane region" description="Helical" evidence="8">
    <location>
        <begin position="152"/>
        <end position="172"/>
    </location>
</feature>
<dbReference type="PATRIC" id="fig|520767.4.peg.827"/>
<dbReference type="PIRSF" id="PIRSF002869">
    <property type="entry name" value="MviN"/>
    <property type="match status" value="1"/>
</dbReference>
<sequence length="504" mass="55722">MQKTAFILMIISILSKFLGFARETVLSYFYGASNISDAYLISLTIPAVVFSFLGGALGTSYIPLMGSIIKEKGERESLRFTNNIVNFVILIATVLVLFVLSFTELVVRLFASGFKDETFKMAVAFTRIAVFGVYFTGLTYIFSSFLQIKGNFVIPALVGFPYSILVILSIFLSKKLNYLYILSFGSVLAIASQFILVFIFSLKKGFFYRFFLDFKDEYLKKIINLALPVMLGTSVGQLNVLIDRTIASGIVVGGISALNYANRLNGFIQDIFANSISTVMYHLITKMAALEDVKGFKRVIGENINLINVFLVPATVGLFIFSVPITKLVYGRGAFDGRALVLTSGALLFYSLGMTGVGAGTILSRAFYSLQDTRTPMINSVHAVILNIILNITLSKFMGISGIALATSISNLFCTGLLFLSLKKKIGPYGMKDMVYTFLKVVFASLVMGVIARLFYIKFYVMLGGVFSLLSAIFVGAAVYFIIILFMRIKEIDFILSKVRGYFR</sequence>
<feature type="transmembrane region" description="Helical" evidence="8">
    <location>
        <begin position="305"/>
        <end position="325"/>
    </location>
</feature>
<feature type="transmembrane region" description="Helical" evidence="8">
    <location>
        <begin position="345"/>
        <end position="364"/>
    </location>
</feature>
<dbReference type="GO" id="GO:0009252">
    <property type="term" value="P:peptidoglycan biosynthetic process"/>
    <property type="evidence" value="ECO:0007669"/>
    <property type="project" value="UniProtKB-UniRule"/>
</dbReference>
<dbReference type="PANTHER" id="PTHR47019">
    <property type="entry name" value="LIPID II FLIPPASE MURJ"/>
    <property type="match status" value="1"/>
</dbReference>
<evidence type="ECO:0000256" key="9">
    <source>
        <dbReference type="PIRNR" id="PIRNR002869"/>
    </source>
</evidence>
<organism evidence="10 11">
    <name type="scientific">Thermovenabulum gondwanense</name>
    <dbReference type="NCBI Taxonomy" id="520767"/>
    <lineage>
        <taxon>Bacteria</taxon>
        <taxon>Bacillati</taxon>
        <taxon>Bacillota</taxon>
        <taxon>Clostridia</taxon>
        <taxon>Thermosediminibacterales</taxon>
        <taxon>Thermosediminibacteraceae</taxon>
        <taxon>Thermovenabulum</taxon>
    </lineage>
</organism>
<dbReference type="GO" id="GO:0071555">
    <property type="term" value="P:cell wall organization"/>
    <property type="evidence" value="ECO:0007669"/>
    <property type="project" value="UniProtKB-UniRule"/>
</dbReference>
<feature type="transmembrane region" description="Helical" evidence="8">
    <location>
        <begin position="178"/>
        <end position="202"/>
    </location>
</feature>
<comment type="function">
    <text evidence="8 9">Involved in peptidoglycan biosynthesis. Transports lipid-linked peptidoglycan precursors from the inner to the outer leaflet of the cytoplasmic membrane.</text>
</comment>
<feature type="transmembrane region" description="Helical" evidence="8">
    <location>
        <begin position="434"/>
        <end position="456"/>
    </location>
</feature>
<reference evidence="10 11" key="1">
    <citation type="submission" date="2015-12" db="EMBL/GenBank/DDBJ databases">
        <title>Draft genome of Thermovenabulum gondwanense isolated from a red thermophilic microbial mat colonisisng an outflow channel of a bore well.</title>
        <authorList>
            <person name="Patel B.K."/>
        </authorList>
    </citation>
    <scope>NUCLEOTIDE SEQUENCE [LARGE SCALE GENOMIC DNA]</scope>
    <source>
        <strain evidence="10 11">R270</strain>
    </source>
</reference>
<dbReference type="GO" id="GO:0008360">
    <property type="term" value="P:regulation of cell shape"/>
    <property type="evidence" value="ECO:0007669"/>
    <property type="project" value="UniProtKB-UniRule"/>
</dbReference>
<dbReference type="PRINTS" id="PR01806">
    <property type="entry name" value="VIRFACTRMVIN"/>
</dbReference>
<dbReference type="STRING" id="520767.ATZ99_07430"/>
<gene>
    <name evidence="8 10" type="primary">murJ</name>
    <name evidence="10" type="ORF">ATZ99_07430</name>
</gene>
<dbReference type="OrthoDB" id="9804143at2"/>
<comment type="similarity">
    <text evidence="8 9">Belongs to the MurJ/MviN family.</text>
</comment>
<dbReference type="CDD" id="cd13123">
    <property type="entry name" value="MATE_MurJ_like"/>
    <property type="match status" value="1"/>
</dbReference>
<evidence type="ECO:0000256" key="3">
    <source>
        <dbReference type="ARBA" id="ARBA00022692"/>
    </source>
</evidence>
<proteinExistence type="inferred from homology"/>
<comment type="pathway">
    <text evidence="8">Cell wall biogenesis; peptidoglycan biosynthesis.</text>
</comment>
<evidence type="ECO:0000256" key="8">
    <source>
        <dbReference type="HAMAP-Rule" id="MF_02078"/>
    </source>
</evidence>
<keyword evidence="8 9" id="KW-0813">Transport</keyword>
<dbReference type="Proteomes" id="UP000075737">
    <property type="component" value="Unassembled WGS sequence"/>
</dbReference>
<keyword evidence="11" id="KW-1185">Reference proteome</keyword>
<comment type="subcellular location">
    <subcellularLocation>
        <location evidence="1 8">Cell membrane</location>
        <topology evidence="1 8">Multi-pass membrane protein</topology>
    </subcellularLocation>
</comment>
<evidence type="ECO:0000256" key="1">
    <source>
        <dbReference type="ARBA" id="ARBA00004651"/>
    </source>
</evidence>
<feature type="transmembrane region" description="Helical" evidence="8">
    <location>
        <begin position="122"/>
        <end position="145"/>
    </location>
</feature>
<keyword evidence="7 8" id="KW-0472">Membrane</keyword>
<comment type="caution">
    <text evidence="8">Lacks conserved residue(s) required for the propagation of feature annotation.</text>
</comment>
<dbReference type="InterPro" id="IPR004268">
    <property type="entry name" value="MurJ"/>
</dbReference>
<evidence type="ECO:0000256" key="6">
    <source>
        <dbReference type="ARBA" id="ARBA00022989"/>
    </source>
</evidence>
<dbReference type="UniPathway" id="UPA00219"/>
<dbReference type="EMBL" id="LOHZ01000023">
    <property type="protein sequence ID" value="KYO66926.1"/>
    <property type="molecule type" value="Genomic_DNA"/>
</dbReference>
<keyword evidence="8 9" id="KW-0961">Cell wall biogenesis/degradation</keyword>
<dbReference type="GO" id="GO:0015648">
    <property type="term" value="F:lipid-linked peptidoglycan transporter activity"/>
    <property type="evidence" value="ECO:0007669"/>
    <property type="project" value="UniProtKB-UniRule"/>
</dbReference>
<dbReference type="PANTHER" id="PTHR47019:SF1">
    <property type="entry name" value="LIPID II FLIPPASE MURJ"/>
    <property type="match status" value="1"/>
</dbReference>